<evidence type="ECO:0000313" key="4">
    <source>
        <dbReference type="EMBL" id="BBH09916.1"/>
    </source>
</evidence>
<accession>A0A4Y1S1P1</accession>
<dbReference type="Gene3D" id="3.40.50.10140">
    <property type="entry name" value="Toll/interleukin-1 receptor homology (TIR) domain"/>
    <property type="match status" value="1"/>
</dbReference>
<dbReference type="EMBL" id="AP019304">
    <property type="protein sequence ID" value="BBH09916.1"/>
    <property type="molecule type" value="Genomic_DNA"/>
</dbReference>
<dbReference type="Gene3D" id="1.10.8.430">
    <property type="entry name" value="Helical domain of apoptotic protease-activating factors"/>
    <property type="match status" value="1"/>
</dbReference>
<dbReference type="PROSITE" id="PS50104">
    <property type="entry name" value="TIR"/>
    <property type="match status" value="1"/>
</dbReference>
<dbReference type="InterPro" id="IPR027417">
    <property type="entry name" value="P-loop_NTPase"/>
</dbReference>
<dbReference type="GO" id="GO:0006952">
    <property type="term" value="P:defense response"/>
    <property type="evidence" value="ECO:0007669"/>
    <property type="project" value="InterPro"/>
</dbReference>
<protein>
    <submittedName>
        <fullName evidence="4">Disease resistance TIR-NBS-LRR class protein</fullName>
    </submittedName>
</protein>
<gene>
    <name evidence="4" type="ORF">Prudu_022561</name>
</gene>
<dbReference type="GO" id="GO:0007165">
    <property type="term" value="P:signal transduction"/>
    <property type="evidence" value="ECO:0007669"/>
    <property type="project" value="InterPro"/>
</dbReference>
<dbReference type="InterPro" id="IPR000157">
    <property type="entry name" value="TIR_dom"/>
</dbReference>
<dbReference type="Pfam" id="PF01582">
    <property type="entry name" value="TIR"/>
    <property type="match status" value="1"/>
</dbReference>
<dbReference type="InterPro" id="IPR035897">
    <property type="entry name" value="Toll_tir_struct_dom_sf"/>
</dbReference>
<dbReference type="AlphaFoldDB" id="A0A4Y1S1P1"/>
<sequence>MEERKSIQNQIRFSLLLLQFFNVYGELGGASSSFISAPTSTQPVSSSPSSSSSSSPPYDVFLSFRGEDTRTNFTDHLHEALVRKGIRTFIDGELVRGEEISPALVKAIEESRISLIVFSENYASSRWCLDELVKILQCKESKQQVVLPIFYKVDPSDVRHQRSSYGDAFVQHERKFKDDKEKVFKWRKLLQKQQICPDILSRMESTILKNVLMKMPSTFLNRVIYETTFINNIVDGILSQVLSRTYWNVAKHPVGIHSRVQDVKELLDVGGNGRRMVGIWGTSGIGKTTIAKAIWNAIAHNLKEVVSCQIWRLNQATGDLLHKILGGEWKIHSVDEGIGVIKERLSHKKILLILDDVNQLKQLDNLAGVGWFGEGSRVITTTQDSGLLKCHGIDLIYEVQNFCAFGTNKPPKDYLELAQRALEYAQGVPLALTLLGSHLRNKDKDRWQDILDSYEGEPYTGGAKDYVLQIVSNSKKKVSRDCIEVLIEKAMITIDYVHEESPNDPGKRSRLWFYEDVEQVLTESTETRNIQGIMVKLPNPAEITLNPECFRNMLQSLPPNFQGNRLVEFNMPNGCQLQSLPPDFQGNHLVEFNMPRSHIRQLDGFNFKHLSKLTTMNLMGCQFLEKIPDLSGIPNINYLNLRECTRLVEVHGSVGFLDKLVELDLSGCVNLMRFGTTLRLKSLEALCLVGCETLESFPEIEVEMESLWTLNMERSGVRELPPSIAYLTGLQFWIFVDASILQGLQHLD</sequence>
<evidence type="ECO:0000259" key="3">
    <source>
        <dbReference type="PROSITE" id="PS50104"/>
    </source>
</evidence>
<dbReference type="FunFam" id="3.40.50.10140:FF:000007">
    <property type="entry name" value="Disease resistance protein (TIR-NBS-LRR class)"/>
    <property type="match status" value="1"/>
</dbReference>
<dbReference type="GO" id="GO:0043531">
    <property type="term" value="F:ADP binding"/>
    <property type="evidence" value="ECO:0007669"/>
    <property type="project" value="InterPro"/>
</dbReference>
<dbReference type="SUPFAM" id="SSF52058">
    <property type="entry name" value="L domain-like"/>
    <property type="match status" value="1"/>
</dbReference>
<organism evidence="4">
    <name type="scientific">Prunus dulcis</name>
    <name type="common">Almond</name>
    <name type="synonym">Amygdalus dulcis</name>
    <dbReference type="NCBI Taxonomy" id="3755"/>
    <lineage>
        <taxon>Eukaryota</taxon>
        <taxon>Viridiplantae</taxon>
        <taxon>Streptophyta</taxon>
        <taxon>Embryophyta</taxon>
        <taxon>Tracheophyta</taxon>
        <taxon>Spermatophyta</taxon>
        <taxon>Magnoliopsida</taxon>
        <taxon>eudicotyledons</taxon>
        <taxon>Gunneridae</taxon>
        <taxon>Pentapetalae</taxon>
        <taxon>rosids</taxon>
        <taxon>fabids</taxon>
        <taxon>Rosales</taxon>
        <taxon>Rosaceae</taxon>
        <taxon>Amygdaloideae</taxon>
        <taxon>Amygdaleae</taxon>
        <taxon>Prunus</taxon>
    </lineage>
</organism>
<dbReference type="SUPFAM" id="SSF52200">
    <property type="entry name" value="Toll/Interleukin receptor TIR domain"/>
    <property type="match status" value="1"/>
</dbReference>
<proteinExistence type="predicted"/>
<feature type="region of interest" description="Disordered" evidence="2">
    <location>
        <begin position="38"/>
        <end position="57"/>
    </location>
</feature>
<dbReference type="Gene3D" id="3.40.50.300">
    <property type="entry name" value="P-loop containing nucleotide triphosphate hydrolases"/>
    <property type="match status" value="1"/>
</dbReference>
<dbReference type="InterPro" id="IPR042197">
    <property type="entry name" value="Apaf_helical"/>
</dbReference>
<dbReference type="SUPFAM" id="SSF52540">
    <property type="entry name" value="P-loop containing nucleoside triphosphate hydrolases"/>
    <property type="match status" value="1"/>
</dbReference>
<keyword evidence="1" id="KW-0520">NAD</keyword>
<dbReference type="PRINTS" id="PR00364">
    <property type="entry name" value="DISEASERSIST"/>
</dbReference>
<dbReference type="PANTHER" id="PTHR11017">
    <property type="entry name" value="LEUCINE-RICH REPEAT-CONTAINING PROTEIN"/>
    <property type="match status" value="1"/>
</dbReference>
<evidence type="ECO:0000256" key="2">
    <source>
        <dbReference type="SAM" id="MobiDB-lite"/>
    </source>
</evidence>
<reference evidence="4" key="1">
    <citation type="journal article" date="2019" name="Science">
        <title>Mutation of a bHLH transcription factor allowed almond domestication.</title>
        <authorList>
            <person name="Sanchez-Perez R."/>
            <person name="Pavan S."/>
            <person name="Mazzeo R."/>
            <person name="Moldovan C."/>
            <person name="Aiese Cigliano R."/>
            <person name="Del Cueto J."/>
            <person name="Ricciardi F."/>
            <person name="Lotti C."/>
            <person name="Ricciardi L."/>
            <person name="Dicenta F."/>
            <person name="Lopez-Marques R.L."/>
            <person name="Lindberg Moller B."/>
        </authorList>
    </citation>
    <scope>NUCLEOTIDE SEQUENCE</scope>
</reference>
<dbReference type="InterPro" id="IPR002182">
    <property type="entry name" value="NB-ARC"/>
</dbReference>
<dbReference type="Gene3D" id="3.80.10.10">
    <property type="entry name" value="Ribonuclease Inhibitor"/>
    <property type="match status" value="1"/>
</dbReference>
<dbReference type="InterPro" id="IPR032675">
    <property type="entry name" value="LRR_dom_sf"/>
</dbReference>
<feature type="domain" description="TIR" evidence="3">
    <location>
        <begin position="56"/>
        <end position="215"/>
    </location>
</feature>
<dbReference type="InterPro" id="IPR044974">
    <property type="entry name" value="Disease_R_plants"/>
</dbReference>
<dbReference type="SMART" id="SM00255">
    <property type="entry name" value="TIR"/>
    <property type="match status" value="1"/>
</dbReference>
<dbReference type="Pfam" id="PF00931">
    <property type="entry name" value="NB-ARC"/>
    <property type="match status" value="1"/>
</dbReference>
<name>A0A4Y1S1P1_PRUDU</name>
<dbReference type="PANTHER" id="PTHR11017:SF587">
    <property type="entry name" value="NB-ARC DOMAIN PROTEIN"/>
    <property type="match status" value="1"/>
</dbReference>
<evidence type="ECO:0000256" key="1">
    <source>
        <dbReference type="ARBA" id="ARBA00023027"/>
    </source>
</evidence>